<dbReference type="GeneID" id="77344766"/>
<evidence type="ECO:0000313" key="2">
    <source>
        <dbReference type="Proteomes" id="UP000423756"/>
    </source>
</evidence>
<proteinExistence type="predicted"/>
<dbReference type="AlphaFoldDB" id="A0A7V7NWZ1"/>
<accession>A0A7V7NWZ1</accession>
<evidence type="ECO:0000313" key="1">
    <source>
        <dbReference type="EMBL" id="KAB0482344.1"/>
    </source>
</evidence>
<comment type="caution">
    <text evidence="1">The sequence shown here is derived from an EMBL/GenBank/DDBJ whole genome shotgun (WGS) entry which is preliminary data.</text>
</comment>
<sequence>MCRNCDIDGMCQRQCSSVIESRLQLTFVGESDVFVTPPNPIKLDYQVAQKVSGLSADELDSLTNNDFNGIFWFIAENEILPLIRAQLLKLKAITQHASIGFTDAYEYAAALCIEEPSKTPQFIQINCELTC</sequence>
<reference evidence="1 2" key="1">
    <citation type="submission" date="2019-09" db="EMBL/GenBank/DDBJ databases">
        <title>Draft genome sequences of 48 bacterial type strains from the CCUG.</title>
        <authorList>
            <person name="Tunovic T."/>
            <person name="Pineiro-Iglesias B."/>
            <person name="Unosson C."/>
            <person name="Inganas E."/>
            <person name="Ohlen M."/>
            <person name="Cardew S."/>
            <person name="Jensie-Markopoulos S."/>
            <person name="Salva-Serra F."/>
            <person name="Jaen-Luchoro D."/>
            <person name="Karlsson R."/>
            <person name="Svensson-Stadler L."/>
            <person name="Chun J."/>
            <person name="Moore E."/>
        </authorList>
    </citation>
    <scope>NUCLEOTIDE SEQUENCE [LARGE SCALE GENOMIC DNA]</scope>
    <source>
        <strain evidence="1 2">CCUG 48643</strain>
    </source>
</reference>
<protein>
    <submittedName>
        <fullName evidence="1">Uncharacterized protein</fullName>
    </submittedName>
</protein>
<dbReference type="Proteomes" id="UP000423756">
    <property type="component" value="Unassembled WGS sequence"/>
</dbReference>
<name>A0A7V7NWZ1_9VIBR</name>
<dbReference type="RefSeq" id="WP_137406679.1">
    <property type="nucleotide sequence ID" value="NZ_AP025467.1"/>
</dbReference>
<gene>
    <name evidence="1" type="ORF">F7Q91_02775</name>
</gene>
<dbReference type="EMBL" id="VZPX01000004">
    <property type="protein sequence ID" value="KAB0482344.1"/>
    <property type="molecule type" value="Genomic_DNA"/>
</dbReference>
<organism evidence="1 2">
    <name type="scientific">Vibrio chagasii</name>
    <dbReference type="NCBI Taxonomy" id="170679"/>
    <lineage>
        <taxon>Bacteria</taxon>
        <taxon>Pseudomonadati</taxon>
        <taxon>Pseudomonadota</taxon>
        <taxon>Gammaproteobacteria</taxon>
        <taxon>Vibrionales</taxon>
        <taxon>Vibrionaceae</taxon>
        <taxon>Vibrio</taxon>
    </lineage>
</organism>